<dbReference type="Proteomes" id="UP000294588">
    <property type="component" value="Unassembled WGS sequence"/>
</dbReference>
<gene>
    <name evidence="1" type="ORF">E0946_06955</name>
</gene>
<dbReference type="EMBL" id="SMOG01000037">
    <property type="protein sequence ID" value="TDF72460.1"/>
    <property type="molecule type" value="Genomic_DNA"/>
</dbReference>
<proteinExistence type="predicted"/>
<evidence type="ECO:0000313" key="2">
    <source>
        <dbReference type="Proteomes" id="UP000294588"/>
    </source>
</evidence>
<organism evidence="1 2">
    <name type="scientific">Candidatus Syntrophosphaera thermopropionivorans</name>
    <dbReference type="NCBI Taxonomy" id="2593015"/>
    <lineage>
        <taxon>Bacteria</taxon>
        <taxon>Pseudomonadati</taxon>
        <taxon>Candidatus Cloacimonadota</taxon>
        <taxon>Candidatus Cloacimonadia</taxon>
        <taxon>Candidatus Cloacimonadales</taxon>
        <taxon>Candidatus Cloacimonadaceae</taxon>
        <taxon>Candidatus Syntrophosphaera</taxon>
    </lineage>
</organism>
<comment type="caution">
    <text evidence="1">The sequence shown here is derived from an EMBL/GenBank/DDBJ whole genome shotgun (WGS) entry which is preliminary data.</text>
</comment>
<sequence>MKTKCLLFVLLALTVLLSAQDISTYLNFSHSSLCPDGYLRLRWLDETGNSAATQCFYSLNGSDWQYTSASSLQGNQMEAVVPYEFGQSLRYRLRTPVNIEGEQIVFMHIPYLTSDVFPPSLSQLGELSTDPTGDSDIPDIPALDLTDSWCGVSETKLYSAMANAANAFPLMHNITSYNLFATFIFNPETIIDTLCYAMIYTFNIPSVISPGLYKMGIDLEGVGPTSFVRIGDIQSTVSNGKLIMACNMSDLINDPDFGTWPNLTNALIFTNISVNFGLLQQQPYFSQADFTYPGFLLFQNFHYQVDQNTLPQLTNLTYNSNTHLFEFDYTDNEEDFPLIMEVELAGGQILNPITLNPYYSQTVHYSLLITNPSQYITLRCSDNLSDIVEVVYDTTSVNDDILPVPALKCHMPNPYNPLSGPCNITIKGLDKKPVKVELFNLKGQLLGTLYEGNPLDDKLMFSFDGSMKNLKLNSGIYIIRIQQNQRNLLHKFILQ</sequence>
<evidence type="ECO:0000313" key="1">
    <source>
        <dbReference type="EMBL" id="TDF72460.1"/>
    </source>
</evidence>
<name>A0AC61QHL9_9BACT</name>
<keyword evidence="2" id="KW-1185">Reference proteome</keyword>
<reference evidence="1" key="1">
    <citation type="submission" date="2019-03" db="EMBL/GenBank/DDBJ databases">
        <title>Candidatus Syntrophosphaera thermopropionivorans: a novel player in syntrophic propionate oxidation during anaerobic digestion.</title>
        <authorList>
            <person name="Dyksma S."/>
        </authorList>
    </citation>
    <scope>NUCLEOTIDE SEQUENCE</scope>
    <source>
        <strain evidence="1">W5</strain>
    </source>
</reference>
<accession>A0AC61QHL9</accession>
<protein>
    <submittedName>
        <fullName evidence="1">T9SS type A sorting domain-containing protein</fullName>
    </submittedName>
</protein>